<evidence type="ECO:0000256" key="1">
    <source>
        <dbReference type="ARBA" id="ARBA00022737"/>
    </source>
</evidence>
<feature type="domain" description="EF-hand" evidence="3">
    <location>
        <begin position="8"/>
        <end position="43"/>
    </location>
</feature>
<evidence type="ECO:0000259" key="3">
    <source>
        <dbReference type="PROSITE" id="PS50222"/>
    </source>
</evidence>
<evidence type="ECO:0000313" key="4">
    <source>
        <dbReference type="EMBL" id="KAL3874260.1"/>
    </source>
</evidence>
<keyword evidence="5" id="KW-1185">Reference proteome</keyword>
<evidence type="ECO:0000313" key="5">
    <source>
        <dbReference type="Proteomes" id="UP001634394"/>
    </source>
</evidence>
<evidence type="ECO:0000256" key="2">
    <source>
        <dbReference type="ARBA" id="ARBA00022837"/>
    </source>
</evidence>
<gene>
    <name evidence="4" type="ORF">ACJMK2_037300</name>
</gene>
<dbReference type="InterPro" id="IPR002048">
    <property type="entry name" value="EF_hand_dom"/>
</dbReference>
<dbReference type="EMBL" id="JBJQND010000006">
    <property type="protein sequence ID" value="KAL3874260.1"/>
    <property type="molecule type" value="Genomic_DNA"/>
</dbReference>
<keyword evidence="2" id="KW-0106">Calcium</keyword>
<feature type="domain" description="EF-hand" evidence="3">
    <location>
        <begin position="82"/>
        <end position="117"/>
    </location>
</feature>
<dbReference type="InterPro" id="IPR011992">
    <property type="entry name" value="EF-hand-dom_pair"/>
</dbReference>
<comment type="caution">
    <text evidence="4">The sequence shown here is derived from an EMBL/GenBank/DDBJ whole genome shotgun (WGS) entry which is preliminary data.</text>
</comment>
<dbReference type="Pfam" id="PF13499">
    <property type="entry name" value="EF-hand_7"/>
    <property type="match status" value="2"/>
</dbReference>
<dbReference type="SMART" id="SM00054">
    <property type="entry name" value="EFh"/>
    <property type="match status" value="4"/>
</dbReference>
<organism evidence="4 5">
    <name type="scientific">Sinanodonta woodiana</name>
    <name type="common">Chinese pond mussel</name>
    <name type="synonym">Anodonta woodiana</name>
    <dbReference type="NCBI Taxonomy" id="1069815"/>
    <lineage>
        <taxon>Eukaryota</taxon>
        <taxon>Metazoa</taxon>
        <taxon>Spiralia</taxon>
        <taxon>Lophotrochozoa</taxon>
        <taxon>Mollusca</taxon>
        <taxon>Bivalvia</taxon>
        <taxon>Autobranchia</taxon>
        <taxon>Heteroconchia</taxon>
        <taxon>Palaeoheterodonta</taxon>
        <taxon>Unionida</taxon>
        <taxon>Unionoidea</taxon>
        <taxon>Unionidae</taxon>
        <taxon>Unioninae</taxon>
        <taxon>Sinanodonta</taxon>
    </lineage>
</organism>
<dbReference type="FunFam" id="1.10.238.10:FF:000527">
    <property type="entry name" value="Calmodulin-3"/>
    <property type="match status" value="1"/>
</dbReference>
<protein>
    <recommendedName>
        <fullName evidence="3">EF-hand domain-containing protein</fullName>
    </recommendedName>
</protein>
<dbReference type="PROSITE" id="PS00018">
    <property type="entry name" value="EF_HAND_1"/>
    <property type="match status" value="1"/>
</dbReference>
<dbReference type="Gene3D" id="1.10.238.10">
    <property type="entry name" value="EF-hand"/>
    <property type="match status" value="3"/>
</dbReference>
<sequence>MVEQLKEEQIAEFRDAFALFDKEKNGYITHKEMGTVMRTLGQNPTETELQEWVHEFDTEGKGTINFSQFLLMMVKKMKDEDSQDSNVLQYFKVFDRDNNGFISTAELRHILTNMGEKLTDEEVDEMIREGDIDGNGQIKYEEFVALMNSK</sequence>
<proteinExistence type="predicted"/>
<dbReference type="CDD" id="cd00051">
    <property type="entry name" value="EFh"/>
    <property type="match status" value="1"/>
</dbReference>
<dbReference type="InterPro" id="IPR050230">
    <property type="entry name" value="CALM/Myosin/TropC-like"/>
</dbReference>
<name>A0ABD3WL92_SINWO</name>
<feature type="domain" description="EF-hand" evidence="3">
    <location>
        <begin position="44"/>
        <end position="79"/>
    </location>
</feature>
<reference evidence="4 5" key="1">
    <citation type="submission" date="2024-11" db="EMBL/GenBank/DDBJ databases">
        <title>Chromosome-level genome assembly of the freshwater bivalve Anodonta woodiana.</title>
        <authorList>
            <person name="Chen X."/>
        </authorList>
    </citation>
    <scope>NUCLEOTIDE SEQUENCE [LARGE SCALE GENOMIC DNA]</scope>
    <source>
        <strain evidence="4">MN2024</strain>
        <tissue evidence="4">Gills</tissue>
    </source>
</reference>
<feature type="domain" description="EF-hand" evidence="3">
    <location>
        <begin position="118"/>
        <end position="150"/>
    </location>
</feature>
<dbReference type="AlphaFoldDB" id="A0ABD3WL92"/>
<dbReference type="SUPFAM" id="SSF47473">
    <property type="entry name" value="EF-hand"/>
    <property type="match status" value="1"/>
</dbReference>
<dbReference type="Proteomes" id="UP001634394">
    <property type="component" value="Unassembled WGS sequence"/>
</dbReference>
<dbReference type="PANTHER" id="PTHR23048">
    <property type="entry name" value="MYOSIN LIGHT CHAIN 1, 3"/>
    <property type="match status" value="1"/>
</dbReference>
<dbReference type="PROSITE" id="PS50222">
    <property type="entry name" value="EF_HAND_2"/>
    <property type="match status" value="4"/>
</dbReference>
<dbReference type="PANTHER" id="PTHR23048:SF0">
    <property type="entry name" value="CALMODULIN LIKE 3"/>
    <property type="match status" value="1"/>
</dbReference>
<dbReference type="InterPro" id="IPR018247">
    <property type="entry name" value="EF_Hand_1_Ca_BS"/>
</dbReference>
<keyword evidence="1" id="KW-0677">Repeat</keyword>
<accession>A0ABD3WL92</accession>